<dbReference type="InterPro" id="IPR011993">
    <property type="entry name" value="PH-like_dom_sf"/>
</dbReference>
<dbReference type="SMART" id="SM00173">
    <property type="entry name" value="RAS"/>
    <property type="match status" value="1"/>
</dbReference>
<feature type="domain" description="Arf-GAP" evidence="24">
    <location>
        <begin position="8"/>
        <end position="128"/>
    </location>
</feature>
<protein>
    <submittedName>
        <fullName evidence="27">Uncharacterized protein</fullName>
    </submittedName>
</protein>
<evidence type="ECO:0000256" key="13">
    <source>
        <dbReference type="ARBA" id="ARBA00022833"/>
    </source>
</evidence>
<dbReference type="InterPro" id="IPR037849">
    <property type="entry name" value="PH1_ADAP"/>
</dbReference>
<keyword evidence="7" id="KW-0479">Metal-binding</keyword>
<dbReference type="Pfam" id="PF00071">
    <property type="entry name" value="Ras"/>
    <property type="match status" value="1"/>
</dbReference>
<evidence type="ECO:0000256" key="7">
    <source>
        <dbReference type="ARBA" id="ARBA00022723"/>
    </source>
</evidence>
<feature type="domain" description="EF-hand" evidence="25">
    <location>
        <begin position="629"/>
        <end position="664"/>
    </location>
</feature>
<dbReference type="PANTHER" id="PTHR46021:SF6">
    <property type="entry name" value="ARF-GAP WITH DUAL PH DOMAIN-CONTAINING PROTEIN 2"/>
    <property type="match status" value="1"/>
</dbReference>
<dbReference type="SMART" id="SM00233">
    <property type="entry name" value="PH"/>
    <property type="match status" value="2"/>
</dbReference>
<dbReference type="InterPro" id="IPR013567">
    <property type="entry name" value="EF_hand_assoc_2"/>
</dbReference>
<evidence type="ECO:0000256" key="18">
    <source>
        <dbReference type="ARBA" id="ARBA00023136"/>
    </source>
</evidence>
<dbReference type="InterPro" id="IPR038508">
    <property type="entry name" value="ArfGAP_dom_sf"/>
</dbReference>
<comment type="catalytic activity">
    <reaction evidence="21">
        <text>GTP + H2O = GDP + phosphate + H(+)</text>
        <dbReference type="Rhea" id="RHEA:19669"/>
        <dbReference type="ChEBI" id="CHEBI:15377"/>
        <dbReference type="ChEBI" id="CHEBI:15378"/>
        <dbReference type="ChEBI" id="CHEBI:37565"/>
        <dbReference type="ChEBI" id="CHEBI:43474"/>
        <dbReference type="ChEBI" id="CHEBI:58189"/>
    </reaction>
    <physiologicalReaction direction="left-to-right" evidence="21">
        <dbReference type="Rhea" id="RHEA:19670"/>
    </physiologicalReaction>
</comment>
<dbReference type="GO" id="GO:0008270">
    <property type="term" value="F:zinc ion binding"/>
    <property type="evidence" value="ECO:0007669"/>
    <property type="project" value="UniProtKB-KW"/>
</dbReference>
<dbReference type="Pfam" id="PF01412">
    <property type="entry name" value="ArfGap"/>
    <property type="match status" value="1"/>
</dbReference>
<dbReference type="PANTHER" id="PTHR46021">
    <property type="entry name" value="ARF-GAP WITH DUAL PH DOMAIN-CONTAINING PROTEIN 1-LIKE PROTEIN"/>
    <property type="match status" value="1"/>
</dbReference>
<keyword evidence="13" id="KW-0862">Zinc</keyword>
<comment type="catalytic activity">
    <reaction evidence="19">
        <text>UTP + H2O = UDP + phosphate + H(+)</text>
        <dbReference type="Rhea" id="RHEA:64900"/>
        <dbReference type="ChEBI" id="CHEBI:15377"/>
        <dbReference type="ChEBI" id="CHEBI:15378"/>
        <dbReference type="ChEBI" id="CHEBI:43474"/>
        <dbReference type="ChEBI" id="CHEBI:46398"/>
        <dbReference type="ChEBI" id="CHEBI:58223"/>
    </reaction>
    <physiologicalReaction direction="left-to-right" evidence="19">
        <dbReference type="Rhea" id="RHEA:64901"/>
    </physiologicalReaction>
</comment>
<comment type="similarity">
    <text evidence="3">Belongs to the mitochondrial Rho GTPase family.</text>
</comment>
<dbReference type="SUPFAM" id="SSF52540">
    <property type="entry name" value="P-loop containing nucleoside triphosphate hydrolases"/>
    <property type="match status" value="2"/>
</dbReference>
<dbReference type="InterPro" id="IPR013566">
    <property type="entry name" value="EF_hand_assoc_1"/>
</dbReference>
<keyword evidence="10 22" id="KW-0863">Zinc-finger</keyword>
<evidence type="ECO:0000256" key="11">
    <source>
        <dbReference type="ARBA" id="ARBA00022787"/>
    </source>
</evidence>
<dbReference type="InterPro" id="IPR001806">
    <property type="entry name" value="Small_GTPase"/>
</dbReference>
<dbReference type="SMART" id="SM00105">
    <property type="entry name" value="ArfGap"/>
    <property type="match status" value="1"/>
</dbReference>
<proteinExistence type="inferred from homology"/>
<dbReference type="Gene3D" id="1.10.238.10">
    <property type="entry name" value="EF-hand"/>
    <property type="match status" value="2"/>
</dbReference>
<dbReference type="Gene3D" id="1.10.220.150">
    <property type="entry name" value="Arf GTPase activating protein"/>
    <property type="match status" value="1"/>
</dbReference>
<evidence type="ECO:0000256" key="17">
    <source>
        <dbReference type="ARBA" id="ARBA00023134"/>
    </source>
</evidence>
<evidence type="ECO:0000259" key="25">
    <source>
        <dbReference type="PROSITE" id="PS50222"/>
    </source>
</evidence>
<dbReference type="GO" id="GO:0007507">
    <property type="term" value="P:heart development"/>
    <property type="evidence" value="ECO:0007669"/>
    <property type="project" value="TreeGrafter"/>
</dbReference>
<name>A0A5J5DNB4_9PERO</name>
<evidence type="ECO:0000256" key="2">
    <source>
        <dbReference type="ARBA" id="ARBA00004496"/>
    </source>
</evidence>
<keyword evidence="4" id="KW-0343">GTPase activation</keyword>
<dbReference type="InterPro" id="IPR001164">
    <property type="entry name" value="ArfGAP_dom"/>
</dbReference>
<reference evidence="27 28" key="1">
    <citation type="submission" date="2019-08" db="EMBL/GenBank/DDBJ databases">
        <title>A chromosome-level genome assembly, high-density linkage maps, and genome scans reveal the genomic architecture of hybrid incompatibilities underlying speciation via character displacement in darters (Percidae: Etheostominae).</title>
        <authorList>
            <person name="Moran R.L."/>
            <person name="Catchen J.M."/>
            <person name="Fuller R.C."/>
        </authorList>
    </citation>
    <scope>NUCLEOTIDE SEQUENCE [LARGE SCALE GENOMIC DNA]</scope>
    <source>
        <strain evidence="27">EspeVRDwgs_2016</strain>
        <tissue evidence="27">Muscle</tissue>
    </source>
</reference>
<keyword evidence="12" id="KW-0378">Hydrolase</keyword>
<dbReference type="FunFam" id="2.30.29.30:FF:000099">
    <property type="entry name" value="Arf-GAP with dual PH domain-containing protein 1"/>
    <property type="match status" value="1"/>
</dbReference>
<evidence type="ECO:0000256" key="1">
    <source>
        <dbReference type="ARBA" id="ARBA00004200"/>
    </source>
</evidence>
<feature type="domain" description="PH" evidence="23">
    <location>
        <begin position="255"/>
        <end position="361"/>
    </location>
</feature>
<dbReference type="FunFam" id="2.30.29.30:FF:000080">
    <property type="entry name" value="Arf-GAP with dual PH domain-containing protein 1"/>
    <property type="match status" value="1"/>
</dbReference>
<keyword evidence="9" id="KW-0547">Nucleotide-binding</keyword>
<keyword evidence="16" id="KW-0496">Mitochondrion</keyword>
<dbReference type="CDD" id="cd01893">
    <property type="entry name" value="Miro1"/>
    <property type="match status" value="1"/>
</dbReference>
<organism evidence="27 28">
    <name type="scientific">Etheostoma spectabile</name>
    <name type="common">orangethroat darter</name>
    <dbReference type="NCBI Taxonomy" id="54343"/>
    <lineage>
        <taxon>Eukaryota</taxon>
        <taxon>Metazoa</taxon>
        <taxon>Chordata</taxon>
        <taxon>Craniata</taxon>
        <taxon>Vertebrata</taxon>
        <taxon>Euteleostomi</taxon>
        <taxon>Actinopterygii</taxon>
        <taxon>Neopterygii</taxon>
        <taxon>Teleostei</taxon>
        <taxon>Neoteleostei</taxon>
        <taxon>Acanthomorphata</taxon>
        <taxon>Eupercaria</taxon>
        <taxon>Perciformes</taxon>
        <taxon>Percoidei</taxon>
        <taxon>Percidae</taxon>
        <taxon>Etheostomatinae</taxon>
        <taxon>Etheostoma</taxon>
    </lineage>
</organism>
<dbReference type="PROSITE" id="PS50115">
    <property type="entry name" value="ARFGAP"/>
    <property type="match status" value="1"/>
</dbReference>
<dbReference type="PROSITE" id="PS50222">
    <property type="entry name" value="EF_HAND_2"/>
    <property type="match status" value="1"/>
</dbReference>
<evidence type="ECO:0000256" key="22">
    <source>
        <dbReference type="PROSITE-ProRule" id="PRU00288"/>
    </source>
</evidence>
<dbReference type="FunFam" id="1.10.238.10:FF:000021">
    <property type="entry name" value="Mitochondrial Rho GTPase"/>
    <property type="match status" value="1"/>
</dbReference>
<dbReference type="CDD" id="cd08844">
    <property type="entry name" value="ArfGap_ADAP2"/>
    <property type="match status" value="1"/>
</dbReference>
<dbReference type="Pfam" id="PF08356">
    <property type="entry name" value="EF_assoc_2"/>
    <property type="match status" value="1"/>
</dbReference>
<accession>A0A5J5DNB4</accession>
<evidence type="ECO:0000256" key="9">
    <source>
        <dbReference type="ARBA" id="ARBA00022741"/>
    </source>
</evidence>
<evidence type="ECO:0000256" key="16">
    <source>
        <dbReference type="ARBA" id="ARBA00023128"/>
    </source>
</evidence>
<dbReference type="AlphaFoldDB" id="A0A5J5DNB4"/>
<dbReference type="PRINTS" id="PR00405">
    <property type="entry name" value="REVINTRACTNG"/>
</dbReference>
<evidence type="ECO:0000256" key="20">
    <source>
        <dbReference type="ARBA" id="ARBA00048778"/>
    </source>
</evidence>
<gene>
    <name evidence="27" type="ORF">FQN60_012099</name>
</gene>
<evidence type="ECO:0000259" key="24">
    <source>
        <dbReference type="PROSITE" id="PS50115"/>
    </source>
</evidence>
<dbReference type="Pfam" id="PF08355">
    <property type="entry name" value="EF_assoc_1"/>
    <property type="match status" value="1"/>
</dbReference>
<dbReference type="SMART" id="SM00174">
    <property type="entry name" value="RHO"/>
    <property type="match status" value="1"/>
</dbReference>
<dbReference type="InterPro" id="IPR001849">
    <property type="entry name" value="PH_domain"/>
</dbReference>
<dbReference type="InterPro" id="IPR027417">
    <property type="entry name" value="P-loop_NTPase"/>
</dbReference>
<evidence type="ECO:0000256" key="15">
    <source>
        <dbReference type="ARBA" id="ARBA00022989"/>
    </source>
</evidence>
<evidence type="ECO:0000256" key="3">
    <source>
        <dbReference type="ARBA" id="ARBA00007981"/>
    </source>
</evidence>
<dbReference type="GO" id="GO:0003924">
    <property type="term" value="F:GTPase activity"/>
    <property type="evidence" value="ECO:0007669"/>
    <property type="project" value="InterPro"/>
</dbReference>
<feature type="domain" description="Miro" evidence="26">
    <location>
        <begin position="360"/>
        <end position="526"/>
    </location>
</feature>
<dbReference type="PROSITE" id="PS51423">
    <property type="entry name" value="MIRO"/>
    <property type="match status" value="1"/>
</dbReference>
<dbReference type="GO" id="GO:1902936">
    <property type="term" value="F:phosphatidylinositol bisphosphate binding"/>
    <property type="evidence" value="ECO:0007669"/>
    <property type="project" value="InterPro"/>
</dbReference>
<dbReference type="FunFam" id="3.40.50.300:FF:000248">
    <property type="entry name" value="Mitochondrial Rho GTPase"/>
    <property type="match status" value="1"/>
</dbReference>
<keyword evidence="14" id="KW-0106">Calcium</keyword>
<dbReference type="Gene3D" id="3.40.50.300">
    <property type="entry name" value="P-loop containing nucleotide triphosphate hydrolases"/>
    <property type="match status" value="2"/>
</dbReference>
<evidence type="ECO:0000313" key="28">
    <source>
        <dbReference type="Proteomes" id="UP000327493"/>
    </source>
</evidence>
<evidence type="ECO:0000256" key="8">
    <source>
        <dbReference type="ARBA" id="ARBA00022737"/>
    </source>
</evidence>
<dbReference type="InterPro" id="IPR052589">
    <property type="entry name" value="Arf-GAP_dual-PH_domain"/>
</dbReference>
<keyword evidence="11" id="KW-1000">Mitochondrion outer membrane</keyword>
<keyword evidence="28" id="KW-1185">Reference proteome</keyword>
<comment type="catalytic activity">
    <reaction evidence="20">
        <text>ATP + H2O = ADP + phosphate + H(+)</text>
        <dbReference type="Rhea" id="RHEA:13065"/>
        <dbReference type="ChEBI" id="CHEBI:15377"/>
        <dbReference type="ChEBI" id="CHEBI:15378"/>
        <dbReference type="ChEBI" id="CHEBI:30616"/>
        <dbReference type="ChEBI" id="CHEBI:43474"/>
        <dbReference type="ChEBI" id="CHEBI:456216"/>
    </reaction>
    <physiologicalReaction direction="left-to-right" evidence="20">
        <dbReference type="Rhea" id="RHEA:13066"/>
    </physiologicalReaction>
</comment>
<evidence type="ECO:0000256" key="14">
    <source>
        <dbReference type="ARBA" id="ARBA00022837"/>
    </source>
</evidence>
<dbReference type="Gene3D" id="2.30.29.30">
    <property type="entry name" value="Pleckstrin-homology domain (PH domain)/Phosphotyrosine-binding domain (PTB)"/>
    <property type="match status" value="2"/>
</dbReference>
<evidence type="ECO:0000256" key="5">
    <source>
        <dbReference type="ARBA" id="ARBA00022490"/>
    </source>
</evidence>
<keyword evidence="5" id="KW-0963">Cytoplasm</keyword>
<dbReference type="GO" id="GO:0005886">
    <property type="term" value="C:plasma membrane"/>
    <property type="evidence" value="ECO:0007669"/>
    <property type="project" value="TreeGrafter"/>
</dbReference>
<comment type="caution">
    <text evidence="27">The sequence shown here is derived from an EMBL/GenBank/DDBJ whole genome shotgun (WGS) entry which is preliminary data.</text>
</comment>
<dbReference type="CDD" id="cd13252">
    <property type="entry name" value="PH1_ADAP"/>
    <property type="match status" value="1"/>
</dbReference>
<sequence length="996" mass="114746">MAILERNNKILLDLVQQPGNNLCADCGAPEPDWASYTLGVFVCLNCSGLHRNLPAVSKVKSIRLDFWEDSLVEFMRKWGNSAAKAIYEKCVPAFFYQPQQKDCTVLKDQWIRAKYERREFTGENNFQQAYCSDQFESTLWKKGKDNKQYLKRIFLLSRKDFTLKYFIKEDSKLPKAVISMKDLNAVFQPEKISHAHGLQISYIHDKRTRNLFVYHEKGQVIVSLLNAIRATRLAYLQKKHPTLRDNDLISQLTVNYLKEGYMEKTGPTHREPFKKRWFTLCSMNRKLLYFKSPLDATEQGAVFIGTESHSYSASESSRRSLRGNRWHCGITLETPERQFLFMCEQEQEQKEWLEAFRKVISQPMTPEDYATKVGKTSLIMSLVSEEFPSVVPYRAEEITIPADVTPERVPTHIVDYSEAEQTDEQLFQEISKANVICIVYSVNNKTSIEKVTSHWIPLITENTDKDSRVPLILVGNKSDLVEHSSMETILPIMNRHSEIETCVECSAKNLKNISELFYYAQKAVLHPTGPLYCPDKKDRTCFNTPLESQALEDVKNVVRKNLSDGVFDNGLTLQGFLFLHTLFIQRGRHETTWTVLRRFGYDDDLELNQDYLFPPLKLPPDCTTELNHNAYLFLQSVFDKHDKDRDCALSPDEMRDLFDVFPYMPWGPDVNNTVCTNDQGWITYQGYLSQLTTYLDVQRCLEYLGYLGYSIIAEQESQAAGITVTRDKKIDLQKKQTQRSVFRCNVFGDIGSGKSGFLQAFLGRNLMLHEVFPDFDYLSDADLVCDIVCLVYDVSNPYSFEYCTKVFKQYFMDSKIPCMMIAAKSDLPEIKQVYGCSPLEFCRRHKMPPPQSFTCNTAAAPSRDIYTKLTTMAMHPHARLRCMCTCNRCTFCLCQNFLNSELLQTVRAKLYAVVLIRFFLPFTTLSLPLLTSQICRHCHLNLTCKPSRPEELDLLAESECRGHGVCRAGLRHVQSAAETTVILEHLGPTLFTPWYI</sequence>
<dbReference type="FunFam" id="1.10.238.10:FF:000011">
    <property type="entry name" value="Mitochondrial Rho GTPase"/>
    <property type="match status" value="1"/>
</dbReference>
<evidence type="ECO:0000256" key="21">
    <source>
        <dbReference type="ARBA" id="ARBA00049117"/>
    </source>
</evidence>
<evidence type="ECO:0000259" key="26">
    <source>
        <dbReference type="PROSITE" id="PS51423"/>
    </source>
</evidence>
<dbReference type="InterPro" id="IPR037278">
    <property type="entry name" value="ARFGAP/RecO"/>
</dbReference>
<dbReference type="Proteomes" id="UP000327493">
    <property type="component" value="Chromosome 2"/>
</dbReference>
<evidence type="ECO:0000313" key="27">
    <source>
        <dbReference type="EMBL" id="KAA8594964.1"/>
    </source>
</evidence>
<evidence type="ECO:0000259" key="23">
    <source>
        <dbReference type="PROSITE" id="PS50003"/>
    </source>
</evidence>
<dbReference type="SUPFAM" id="SSF57863">
    <property type="entry name" value="ArfGap/RecO-like zinc finger"/>
    <property type="match status" value="1"/>
</dbReference>
<dbReference type="EMBL" id="VOFY01000002">
    <property type="protein sequence ID" value="KAA8594964.1"/>
    <property type="molecule type" value="Genomic_DNA"/>
</dbReference>
<keyword evidence="8" id="KW-0677">Repeat</keyword>
<dbReference type="PROSITE" id="PS50003">
    <property type="entry name" value="PH_DOMAIN"/>
    <property type="match status" value="1"/>
</dbReference>
<dbReference type="SUPFAM" id="SSF50729">
    <property type="entry name" value="PH domain-like"/>
    <property type="match status" value="2"/>
</dbReference>
<dbReference type="GO" id="GO:0005096">
    <property type="term" value="F:GTPase activator activity"/>
    <property type="evidence" value="ECO:0007669"/>
    <property type="project" value="UniProtKB-KW"/>
</dbReference>
<dbReference type="SUPFAM" id="SSF47473">
    <property type="entry name" value="EF-hand"/>
    <property type="match status" value="1"/>
</dbReference>
<evidence type="ECO:0000256" key="6">
    <source>
        <dbReference type="ARBA" id="ARBA00022692"/>
    </source>
</evidence>
<dbReference type="GO" id="GO:0005741">
    <property type="term" value="C:mitochondrial outer membrane"/>
    <property type="evidence" value="ECO:0007669"/>
    <property type="project" value="UniProtKB-SubCell"/>
</dbReference>
<comment type="subcellular location">
    <subcellularLocation>
        <location evidence="2">Cytoplasm</location>
    </subcellularLocation>
    <subcellularLocation>
        <location evidence="1">Mitochondrion outer membrane</location>
        <topology evidence="1">Single-pass type IV membrane protein</topology>
    </subcellularLocation>
</comment>
<keyword evidence="17" id="KW-0342">GTP-binding</keyword>
<evidence type="ECO:0000256" key="19">
    <source>
        <dbReference type="ARBA" id="ARBA00047358"/>
    </source>
</evidence>
<dbReference type="SMART" id="SM00175">
    <property type="entry name" value="RAB"/>
    <property type="match status" value="1"/>
</dbReference>
<dbReference type="Pfam" id="PF00169">
    <property type="entry name" value="PH"/>
    <property type="match status" value="1"/>
</dbReference>
<dbReference type="GO" id="GO:0005547">
    <property type="term" value="F:phosphatidylinositol-3,4,5-trisphosphate binding"/>
    <property type="evidence" value="ECO:0007669"/>
    <property type="project" value="TreeGrafter"/>
</dbReference>
<dbReference type="FunFam" id="3.40.50.300:FF:000170">
    <property type="entry name" value="Mitochondrial Rho GTPase"/>
    <property type="match status" value="1"/>
</dbReference>
<dbReference type="InterPro" id="IPR002048">
    <property type="entry name" value="EF_hand_dom"/>
</dbReference>
<evidence type="ECO:0000256" key="4">
    <source>
        <dbReference type="ARBA" id="ARBA00022468"/>
    </source>
</evidence>
<evidence type="ECO:0000256" key="12">
    <source>
        <dbReference type="ARBA" id="ARBA00022801"/>
    </source>
</evidence>
<keyword evidence="6" id="KW-0812">Transmembrane</keyword>
<keyword evidence="18" id="KW-0472">Membrane</keyword>
<dbReference type="InterPro" id="IPR020860">
    <property type="entry name" value="MIRO_dom"/>
</dbReference>
<dbReference type="GO" id="GO:0005509">
    <property type="term" value="F:calcium ion binding"/>
    <property type="evidence" value="ECO:0007669"/>
    <property type="project" value="InterPro"/>
</dbReference>
<evidence type="ECO:0000256" key="10">
    <source>
        <dbReference type="ARBA" id="ARBA00022771"/>
    </source>
</evidence>
<dbReference type="CDD" id="cd01892">
    <property type="entry name" value="Miro2"/>
    <property type="match status" value="1"/>
</dbReference>
<dbReference type="FunFam" id="1.10.220.150:FF:000011">
    <property type="entry name" value="Arf-GAP with dual PH domain-containing protein 1"/>
    <property type="match status" value="1"/>
</dbReference>
<dbReference type="InterPro" id="IPR011992">
    <property type="entry name" value="EF-hand-dom_pair"/>
</dbReference>
<keyword evidence="15" id="KW-1133">Transmembrane helix</keyword>
<dbReference type="GO" id="GO:0005525">
    <property type="term" value="F:GTP binding"/>
    <property type="evidence" value="ECO:0007669"/>
    <property type="project" value="UniProtKB-KW"/>
</dbReference>